<keyword evidence="4" id="KW-1185">Reference proteome</keyword>
<comment type="caution">
    <text evidence="3">The sequence shown here is derived from an EMBL/GenBank/DDBJ whole genome shotgun (WGS) entry which is preliminary data.</text>
</comment>
<evidence type="ECO:0000256" key="2">
    <source>
        <dbReference type="SAM" id="SignalP"/>
    </source>
</evidence>
<accession>A0A9P6CUU3</accession>
<reference evidence="3" key="1">
    <citation type="submission" date="2020-11" db="EMBL/GenBank/DDBJ databases">
        <authorList>
            <consortium name="DOE Joint Genome Institute"/>
            <person name="Ahrendt S."/>
            <person name="Riley R."/>
            <person name="Andreopoulos W."/>
            <person name="Labutti K."/>
            <person name="Pangilinan J."/>
            <person name="Ruiz-Duenas F.J."/>
            <person name="Barrasa J.M."/>
            <person name="Sanchez-Garcia M."/>
            <person name="Camarero S."/>
            <person name="Miyauchi S."/>
            <person name="Serrano A."/>
            <person name="Linde D."/>
            <person name="Babiker R."/>
            <person name="Drula E."/>
            <person name="Ayuso-Fernandez I."/>
            <person name="Pacheco R."/>
            <person name="Padilla G."/>
            <person name="Ferreira P."/>
            <person name="Barriuso J."/>
            <person name="Kellner H."/>
            <person name="Castanera R."/>
            <person name="Alfaro M."/>
            <person name="Ramirez L."/>
            <person name="Pisabarro A.G."/>
            <person name="Kuo A."/>
            <person name="Tritt A."/>
            <person name="Lipzen A."/>
            <person name="He G."/>
            <person name="Yan M."/>
            <person name="Ng V."/>
            <person name="Cullen D."/>
            <person name="Martin F."/>
            <person name="Rosso M.-N."/>
            <person name="Henrissat B."/>
            <person name="Hibbett D."/>
            <person name="Martinez A.T."/>
            <person name="Grigoriev I.V."/>
        </authorList>
    </citation>
    <scope>NUCLEOTIDE SEQUENCE</scope>
    <source>
        <strain evidence="3">CIRM-BRFM 674</strain>
    </source>
</reference>
<feature type="chain" id="PRO_5040297166" evidence="2">
    <location>
        <begin position="19"/>
        <end position="254"/>
    </location>
</feature>
<organism evidence="3 4">
    <name type="scientific">Pholiota conissans</name>
    <dbReference type="NCBI Taxonomy" id="109636"/>
    <lineage>
        <taxon>Eukaryota</taxon>
        <taxon>Fungi</taxon>
        <taxon>Dikarya</taxon>
        <taxon>Basidiomycota</taxon>
        <taxon>Agaricomycotina</taxon>
        <taxon>Agaricomycetes</taxon>
        <taxon>Agaricomycetidae</taxon>
        <taxon>Agaricales</taxon>
        <taxon>Agaricineae</taxon>
        <taxon>Strophariaceae</taxon>
        <taxon>Pholiota</taxon>
    </lineage>
</organism>
<evidence type="ECO:0000256" key="1">
    <source>
        <dbReference type="SAM" id="MobiDB-lite"/>
    </source>
</evidence>
<evidence type="ECO:0000313" key="3">
    <source>
        <dbReference type="EMBL" id="KAF9480966.1"/>
    </source>
</evidence>
<protein>
    <submittedName>
        <fullName evidence="3">Uncharacterized protein</fullName>
    </submittedName>
</protein>
<name>A0A9P6CUU3_9AGAR</name>
<dbReference type="OrthoDB" id="2802667at2759"/>
<dbReference type="AlphaFoldDB" id="A0A9P6CUU3"/>
<feature type="signal peptide" evidence="2">
    <location>
        <begin position="1"/>
        <end position="18"/>
    </location>
</feature>
<feature type="compositionally biased region" description="Polar residues" evidence="1">
    <location>
        <begin position="229"/>
        <end position="240"/>
    </location>
</feature>
<evidence type="ECO:0000313" key="4">
    <source>
        <dbReference type="Proteomes" id="UP000807469"/>
    </source>
</evidence>
<feature type="region of interest" description="Disordered" evidence="1">
    <location>
        <begin position="120"/>
        <end position="146"/>
    </location>
</feature>
<gene>
    <name evidence="3" type="ORF">BDN70DRAFT_992325</name>
</gene>
<feature type="compositionally biased region" description="Low complexity" evidence="1">
    <location>
        <begin position="120"/>
        <end position="138"/>
    </location>
</feature>
<dbReference type="Proteomes" id="UP000807469">
    <property type="component" value="Unassembled WGS sequence"/>
</dbReference>
<dbReference type="EMBL" id="MU155186">
    <property type="protein sequence ID" value="KAF9480966.1"/>
    <property type="molecule type" value="Genomic_DNA"/>
</dbReference>
<keyword evidence="2" id="KW-0732">Signal</keyword>
<feature type="region of interest" description="Disordered" evidence="1">
    <location>
        <begin position="216"/>
        <end position="254"/>
    </location>
</feature>
<proteinExistence type="predicted"/>
<sequence>MMRFQFLFIACIPTLVLSLPASLVANSDLAADGQSAQSLNAQFRTLTTSSPCGNLTQACVDNSIATCKNDKWDASNACLQTQSCFAVPDFKNGGATLTCTSQKNALSLIAASGATGGITGTDSNASNSSGSTNSKAATMTRGSASKERVTVTVTRTLTKPTDFSATRTIAPQEASSIISSLLADGHATIISQDSEAESTPCPSMKHKKMKTVTTSIAAPTSTPAGDNLATATGSVPSTTAPAVDASSGGNYDGY</sequence>